<comment type="subcellular location">
    <subcellularLocation>
        <location evidence="1 8">Secreted</location>
        <location evidence="1 8">Extracellular space</location>
        <location evidence="1 8">Extracellular matrix</location>
    </subcellularLocation>
</comment>
<evidence type="ECO:0000256" key="2">
    <source>
        <dbReference type="ARBA" id="ARBA00005683"/>
    </source>
</evidence>
<dbReference type="PANTHER" id="PTHR12027">
    <property type="entry name" value="WNT RELATED"/>
    <property type="match status" value="1"/>
</dbReference>
<dbReference type="AlphaFoldDB" id="A0A3M6UFA2"/>
<sequence>MSVMSEMSAIFASDCGRSILSTFKLFPLICTQLNFMTSEMRFSMMFLPIIVTLAFSNMVTSTKSPGADPRSTITRSIRDASKRISIRRAGASRGLRECRDQFKFEVWDCSFYKESVTGALPDFMRTTLSYANRETAYLHAITTAGIVQEIVSQCAANKITECSCDKKSGQSRGCRNYLKFAEKETRRLLVTLPQGSFERSGIDINNQMVGIEVFKRNCGGSLPKNCNNWQRVANELKSKYQSTINKTQQTNINSTSQSNLRLTYQDPSPDYCVRNLTVGSPGLEGRVCGNSGTITSQCRSLCEQCGLTLLREDRSPRNCKDCPEITSVTVCRKKKIVTGKRSVEQSPVQMIGLRKHFLSLGTDV</sequence>
<evidence type="ECO:0000256" key="8">
    <source>
        <dbReference type="RuleBase" id="RU003500"/>
    </source>
</evidence>
<dbReference type="Proteomes" id="UP000275408">
    <property type="component" value="Unassembled WGS sequence"/>
</dbReference>
<reference evidence="9 10" key="1">
    <citation type="journal article" date="2018" name="Sci. Rep.">
        <title>Comparative analysis of the Pocillopora damicornis genome highlights role of immune system in coral evolution.</title>
        <authorList>
            <person name="Cunning R."/>
            <person name="Bay R.A."/>
            <person name="Gillette P."/>
            <person name="Baker A.C."/>
            <person name="Traylor-Knowles N."/>
        </authorList>
    </citation>
    <scope>NUCLEOTIDE SEQUENCE [LARGE SCALE GENOMIC DNA]</scope>
    <source>
        <strain evidence="9">RSMAS</strain>
        <tissue evidence="9">Whole animal</tissue>
    </source>
</reference>
<dbReference type="EMBL" id="RCHS01001660">
    <property type="protein sequence ID" value="RMX52305.1"/>
    <property type="molecule type" value="Genomic_DNA"/>
</dbReference>
<keyword evidence="3 8" id="KW-0217">Developmental protein</keyword>
<dbReference type="GO" id="GO:0005125">
    <property type="term" value="F:cytokine activity"/>
    <property type="evidence" value="ECO:0007669"/>
    <property type="project" value="TreeGrafter"/>
</dbReference>
<dbReference type="Pfam" id="PF00110">
    <property type="entry name" value="wnt"/>
    <property type="match status" value="1"/>
</dbReference>
<dbReference type="PRINTS" id="PR01349">
    <property type="entry name" value="WNTPROTEIN"/>
</dbReference>
<keyword evidence="4" id="KW-0964">Secreted</keyword>
<name>A0A3M6UFA2_POCDA</name>
<dbReference type="GO" id="GO:0030182">
    <property type="term" value="P:neuron differentiation"/>
    <property type="evidence" value="ECO:0007669"/>
    <property type="project" value="TreeGrafter"/>
</dbReference>
<keyword evidence="7" id="KW-1015">Disulfide bond</keyword>
<dbReference type="STRING" id="46731.A0A3M6UFA2"/>
<dbReference type="InterPro" id="IPR005817">
    <property type="entry name" value="Wnt"/>
</dbReference>
<evidence type="ECO:0000313" key="10">
    <source>
        <dbReference type="Proteomes" id="UP000275408"/>
    </source>
</evidence>
<keyword evidence="10" id="KW-1185">Reference proteome</keyword>
<gene>
    <name evidence="9" type="ORF">pdam_00010345</name>
</gene>
<dbReference type="PANTHER" id="PTHR12027:SF81">
    <property type="entry name" value="WNT INHIBITOR OF DORSAL PROTEIN"/>
    <property type="match status" value="1"/>
</dbReference>
<proteinExistence type="inferred from homology"/>
<evidence type="ECO:0000256" key="1">
    <source>
        <dbReference type="ARBA" id="ARBA00004498"/>
    </source>
</evidence>
<dbReference type="SMART" id="SM00097">
    <property type="entry name" value="WNT1"/>
    <property type="match status" value="1"/>
</dbReference>
<dbReference type="GO" id="GO:0060070">
    <property type="term" value="P:canonical Wnt signaling pathway"/>
    <property type="evidence" value="ECO:0007669"/>
    <property type="project" value="TreeGrafter"/>
</dbReference>
<organism evidence="9 10">
    <name type="scientific">Pocillopora damicornis</name>
    <name type="common">Cauliflower coral</name>
    <name type="synonym">Millepora damicornis</name>
    <dbReference type="NCBI Taxonomy" id="46731"/>
    <lineage>
        <taxon>Eukaryota</taxon>
        <taxon>Metazoa</taxon>
        <taxon>Cnidaria</taxon>
        <taxon>Anthozoa</taxon>
        <taxon>Hexacorallia</taxon>
        <taxon>Scleractinia</taxon>
        <taxon>Astrocoeniina</taxon>
        <taxon>Pocilloporidae</taxon>
        <taxon>Pocillopora</taxon>
    </lineage>
</organism>
<evidence type="ECO:0000256" key="4">
    <source>
        <dbReference type="ARBA" id="ARBA00022525"/>
    </source>
</evidence>
<comment type="caution">
    <text evidence="9">The sequence shown here is derived from an EMBL/GenBank/DDBJ whole genome shotgun (WGS) entry which is preliminary data.</text>
</comment>
<evidence type="ECO:0000256" key="7">
    <source>
        <dbReference type="ARBA" id="ARBA00023157"/>
    </source>
</evidence>
<protein>
    <recommendedName>
        <fullName evidence="8">Protein Wnt</fullName>
    </recommendedName>
</protein>
<dbReference type="GO" id="GO:0045165">
    <property type="term" value="P:cell fate commitment"/>
    <property type="evidence" value="ECO:0007669"/>
    <property type="project" value="TreeGrafter"/>
</dbReference>
<evidence type="ECO:0000256" key="6">
    <source>
        <dbReference type="ARBA" id="ARBA00022687"/>
    </source>
</evidence>
<keyword evidence="6 8" id="KW-0879">Wnt signaling pathway</keyword>
<evidence type="ECO:0000256" key="3">
    <source>
        <dbReference type="ARBA" id="ARBA00022473"/>
    </source>
</evidence>
<comment type="similarity">
    <text evidence="2 8">Belongs to the Wnt family.</text>
</comment>
<comment type="function">
    <text evidence="8">Ligand for members of the frizzled family of seven transmembrane receptors.</text>
</comment>
<dbReference type="OrthoDB" id="5945655at2759"/>
<evidence type="ECO:0000313" key="9">
    <source>
        <dbReference type="EMBL" id="RMX52305.1"/>
    </source>
</evidence>
<keyword evidence="5" id="KW-0272">Extracellular matrix</keyword>
<dbReference type="GO" id="GO:0005109">
    <property type="term" value="F:frizzled binding"/>
    <property type="evidence" value="ECO:0007669"/>
    <property type="project" value="TreeGrafter"/>
</dbReference>
<accession>A0A3M6UFA2</accession>
<dbReference type="GO" id="GO:0005615">
    <property type="term" value="C:extracellular space"/>
    <property type="evidence" value="ECO:0007669"/>
    <property type="project" value="TreeGrafter"/>
</dbReference>
<evidence type="ECO:0000256" key="5">
    <source>
        <dbReference type="ARBA" id="ARBA00022530"/>
    </source>
</evidence>